<comment type="caution">
    <text evidence="1">The sequence shown here is derived from an EMBL/GenBank/DDBJ whole genome shotgun (WGS) entry which is preliminary data.</text>
</comment>
<reference evidence="1" key="1">
    <citation type="submission" date="2020-05" db="EMBL/GenBank/DDBJ databases">
        <title>Phylogenomic resolution of chytrid fungi.</title>
        <authorList>
            <person name="Stajich J.E."/>
            <person name="Amses K."/>
            <person name="Simmons R."/>
            <person name="Seto K."/>
            <person name="Myers J."/>
            <person name="Bonds A."/>
            <person name="Quandt C.A."/>
            <person name="Barry K."/>
            <person name="Liu P."/>
            <person name="Grigoriev I."/>
            <person name="Longcore J.E."/>
            <person name="James T.Y."/>
        </authorList>
    </citation>
    <scope>NUCLEOTIDE SEQUENCE</scope>
    <source>
        <strain evidence="1">JEL0379</strain>
    </source>
</reference>
<evidence type="ECO:0000313" key="2">
    <source>
        <dbReference type="Proteomes" id="UP001212152"/>
    </source>
</evidence>
<sequence length="77" mass="8408">MNAYNLTEDLSAFTGRRLTAQEQAEADAVYERHLADEARLAEDEAAALEEAADPYFRVCDEGLDYDAECDGGDCGKA</sequence>
<accession>A0AAD5XIB3</accession>
<keyword evidence="2" id="KW-1185">Reference proteome</keyword>
<proteinExistence type="predicted"/>
<dbReference type="Proteomes" id="UP001212152">
    <property type="component" value="Unassembled WGS sequence"/>
</dbReference>
<name>A0AAD5XIB3_9FUNG</name>
<gene>
    <name evidence="1" type="ORF">HDU87_001144</name>
</gene>
<dbReference type="EMBL" id="JADGJQ010000120">
    <property type="protein sequence ID" value="KAJ3168413.1"/>
    <property type="molecule type" value="Genomic_DNA"/>
</dbReference>
<evidence type="ECO:0000313" key="1">
    <source>
        <dbReference type="EMBL" id="KAJ3168413.1"/>
    </source>
</evidence>
<dbReference type="AlphaFoldDB" id="A0AAD5XIB3"/>
<organism evidence="1 2">
    <name type="scientific">Geranomyces variabilis</name>
    <dbReference type="NCBI Taxonomy" id="109894"/>
    <lineage>
        <taxon>Eukaryota</taxon>
        <taxon>Fungi</taxon>
        <taxon>Fungi incertae sedis</taxon>
        <taxon>Chytridiomycota</taxon>
        <taxon>Chytridiomycota incertae sedis</taxon>
        <taxon>Chytridiomycetes</taxon>
        <taxon>Spizellomycetales</taxon>
        <taxon>Powellomycetaceae</taxon>
        <taxon>Geranomyces</taxon>
    </lineage>
</organism>
<protein>
    <submittedName>
        <fullName evidence="1">Uncharacterized protein</fullName>
    </submittedName>
</protein>